<proteinExistence type="predicted"/>
<dbReference type="EMBL" id="PDKK01000006">
    <property type="protein sequence ID" value="RXK05433.1"/>
    <property type="molecule type" value="Genomic_DNA"/>
</dbReference>
<dbReference type="RefSeq" id="WP_129087197.1">
    <property type="nucleotide sequence ID" value="NZ_CP053836.1"/>
</dbReference>
<gene>
    <name evidence="1" type="ORF">CRV07_07935</name>
</gene>
<dbReference type="Proteomes" id="UP000289758">
    <property type="component" value="Unassembled WGS sequence"/>
</dbReference>
<reference evidence="1 2" key="1">
    <citation type="submission" date="2017-10" db="EMBL/GenBank/DDBJ databases">
        <title>Genomics of the genus Arcobacter.</title>
        <authorList>
            <person name="Perez-Cataluna A."/>
            <person name="Figueras M.J."/>
        </authorList>
    </citation>
    <scope>NUCLEOTIDE SEQUENCE [LARGE SCALE GENOMIC DNA]</scope>
    <source>
        <strain evidence="1 2">CECT 8441</strain>
    </source>
</reference>
<name>A0A4Q1AUI5_9BACT</name>
<comment type="caution">
    <text evidence="1">The sequence shown here is derived from an EMBL/GenBank/DDBJ whole genome shotgun (WGS) entry which is preliminary data.</text>
</comment>
<evidence type="ECO:0000313" key="2">
    <source>
        <dbReference type="Proteomes" id="UP000289758"/>
    </source>
</evidence>
<evidence type="ECO:0000313" key="1">
    <source>
        <dbReference type="EMBL" id="RXK05433.1"/>
    </source>
</evidence>
<accession>A0A4Q1AUI5</accession>
<protein>
    <submittedName>
        <fullName evidence="1">Uncharacterized protein</fullName>
    </submittedName>
</protein>
<organism evidence="1 2">
    <name type="scientific">Halarcobacter ebronensis</name>
    <dbReference type="NCBI Taxonomy" id="1462615"/>
    <lineage>
        <taxon>Bacteria</taxon>
        <taxon>Pseudomonadati</taxon>
        <taxon>Campylobacterota</taxon>
        <taxon>Epsilonproteobacteria</taxon>
        <taxon>Campylobacterales</taxon>
        <taxon>Arcobacteraceae</taxon>
        <taxon>Halarcobacter</taxon>
    </lineage>
</organism>
<keyword evidence="2" id="KW-1185">Reference proteome</keyword>
<sequence>MVFNFKRIFELADLATKLQNIFKEREFGGIIDTSHKLTTKQLEDNADDNPYNDTLLRGSIPYLLIESHSTSRSWLYKEVKEFLQRVGAKR</sequence>
<dbReference type="AlphaFoldDB" id="A0A4Q1AUI5"/>